<name>A0ACC0MV03_RHOML</name>
<accession>A0ACC0MV03</accession>
<protein>
    <submittedName>
        <fullName evidence="1">Uncharacterized protein</fullName>
    </submittedName>
</protein>
<keyword evidence="2" id="KW-1185">Reference proteome</keyword>
<sequence>MVNDRLKSKGMKGRKHSDYPTAVQDADCKLHRFGDGSGRLGKKKESFHIDSLKAEFHLHSSSMMVPSKSDLVESLIGNVEVENKVGTVALMEGSCGTVEQWILCALNRNPAVLAFQKREKNSLNEEEILKPRKMDSKQGRPTLRMMKLQAIKEFAQQKSEVECI</sequence>
<evidence type="ECO:0000313" key="1">
    <source>
        <dbReference type="EMBL" id="KAI8544459.1"/>
    </source>
</evidence>
<dbReference type="EMBL" id="CM046395">
    <property type="protein sequence ID" value="KAI8544459.1"/>
    <property type="molecule type" value="Genomic_DNA"/>
</dbReference>
<evidence type="ECO:0000313" key="2">
    <source>
        <dbReference type="Proteomes" id="UP001062846"/>
    </source>
</evidence>
<proteinExistence type="predicted"/>
<dbReference type="Proteomes" id="UP001062846">
    <property type="component" value="Chromosome 8"/>
</dbReference>
<reference evidence="1" key="1">
    <citation type="submission" date="2022-02" db="EMBL/GenBank/DDBJ databases">
        <title>Plant Genome Project.</title>
        <authorList>
            <person name="Zhang R.-G."/>
        </authorList>
    </citation>
    <scope>NUCLEOTIDE SEQUENCE</scope>
    <source>
        <strain evidence="1">AT1</strain>
    </source>
</reference>
<gene>
    <name evidence="1" type="ORF">RHMOL_Rhmol08G0298500</name>
</gene>
<comment type="caution">
    <text evidence="1">The sequence shown here is derived from an EMBL/GenBank/DDBJ whole genome shotgun (WGS) entry which is preliminary data.</text>
</comment>
<organism evidence="1 2">
    <name type="scientific">Rhododendron molle</name>
    <name type="common">Chinese azalea</name>
    <name type="synonym">Azalea mollis</name>
    <dbReference type="NCBI Taxonomy" id="49168"/>
    <lineage>
        <taxon>Eukaryota</taxon>
        <taxon>Viridiplantae</taxon>
        <taxon>Streptophyta</taxon>
        <taxon>Embryophyta</taxon>
        <taxon>Tracheophyta</taxon>
        <taxon>Spermatophyta</taxon>
        <taxon>Magnoliopsida</taxon>
        <taxon>eudicotyledons</taxon>
        <taxon>Gunneridae</taxon>
        <taxon>Pentapetalae</taxon>
        <taxon>asterids</taxon>
        <taxon>Ericales</taxon>
        <taxon>Ericaceae</taxon>
        <taxon>Ericoideae</taxon>
        <taxon>Rhodoreae</taxon>
        <taxon>Rhododendron</taxon>
    </lineage>
</organism>